<accession>A0A9D5BTV2</accession>
<dbReference type="AlphaFoldDB" id="A0A9D5BTV2"/>
<protein>
    <submittedName>
        <fullName evidence="2">Uncharacterized protein</fullName>
    </submittedName>
</protein>
<dbReference type="EMBL" id="JAGGNH010000069">
    <property type="protein sequence ID" value="KAJ0960593.1"/>
    <property type="molecule type" value="Genomic_DNA"/>
</dbReference>
<dbReference type="Proteomes" id="UP001085076">
    <property type="component" value="Unassembled WGS sequence"/>
</dbReference>
<gene>
    <name evidence="2" type="ORF">J5N97_001518</name>
</gene>
<feature type="compositionally biased region" description="Basic and acidic residues" evidence="1">
    <location>
        <begin position="113"/>
        <end position="124"/>
    </location>
</feature>
<proteinExistence type="predicted"/>
<evidence type="ECO:0000256" key="1">
    <source>
        <dbReference type="SAM" id="MobiDB-lite"/>
    </source>
</evidence>
<evidence type="ECO:0000313" key="2">
    <source>
        <dbReference type="EMBL" id="KAJ0960593.1"/>
    </source>
</evidence>
<feature type="region of interest" description="Disordered" evidence="1">
    <location>
        <begin position="1"/>
        <end position="179"/>
    </location>
</feature>
<dbReference type="OrthoDB" id="661680at2759"/>
<keyword evidence="3" id="KW-1185">Reference proteome</keyword>
<sequence>MASKQRPPSSDSSSSSESEEEQVLQHPPPRAKNPSLKSSSPKTKPSKSLQKPSYDDEEDEDGEPPVSQKKDQKKKDEKKNEEEEEGSSDEEDEKQQEEEDEDDDNDDGTGTSDEEKQQLSKKPDSMAISASGSDSCSSPSPSPSEKPAAVGIVTPAASGRKRPRGSAPSEPENTENKKPVMRIWEVKSKGKSALKVVKDQEQEGDPRYELMWRAVAQEGNGDISLSLLKRGLKLVDPGKARILERRFFKLEQAKMRLRLKWLDKTKEAICLLVYVNWFQLATFCSNVLLWWHLACIERFCRPINVKPKSAPPKPQTPPPTETPASPPQPANEQQTRDDEMTDPATDANGKAAEAAPPESMDTEKSDAAATSTA</sequence>
<reference evidence="2 3" key="1">
    <citation type="journal article" date="2022" name="Hortic Res">
        <title>The genome of Dioscorea zingiberensis sheds light on the biosynthesis, origin and evolution of the medicinally important diosgenin saponins.</title>
        <authorList>
            <person name="Li Y."/>
            <person name="Tan C."/>
            <person name="Li Z."/>
            <person name="Guo J."/>
            <person name="Li S."/>
            <person name="Chen X."/>
            <person name="Wang C."/>
            <person name="Dai X."/>
            <person name="Yang H."/>
            <person name="Song W."/>
            <person name="Hou L."/>
            <person name="Xu J."/>
            <person name="Tong Z."/>
            <person name="Xu A."/>
            <person name="Yuan X."/>
            <person name="Wang W."/>
            <person name="Yang Q."/>
            <person name="Chen L."/>
            <person name="Sun Z."/>
            <person name="Wang K."/>
            <person name="Pan B."/>
            <person name="Chen J."/>
            <person name="Bao Y."/>
            <person name="Liu F."/>
            <person name="Qi X."/>
            <person name="Gang D.R."/>
            <person name="Wen J."/>
            <person name="Li J."/>
        </authorList>
    </citation>
    <scope>NUCLEOTIDE SEQUENCE [LARGE SCALE GENOMIC DNA]</scope>
    <source>
        <strain evidence="2">Dzin_1.0</strain>
    </source>
</reference>
<feature type="compositionally biased region" description="Acidic residues" evidence="1">
    <location>
        <begin position="82"/>
        <end position="107"/>
    </location>
</feature>
<feature type="compositionally biased region" description="Low complexity" evidence="1">
    <location>
        <begin position="32"/>
        <end position="52"/>
    </location>
</feature>
<evidence type="ECO:0000313" key="3">
    <source>
        <dbReference type="Proteomes" id="UP001085076"/>
    </source>
</evidence>
<comment type="caution">
    <text evidence="2">The sequence shown here is derived from an EMBL/GenBank/DDBJ whole genome shotgun (WGS) entry which is preliminary data.</text>
</comment>
<name>A0A9D5BTV2_9LILI</name>
<organism evidence="2 3">
    <name type="scientific">Dioscorea zingiberensis</name>
    <dbReference type="NCBI Taxonomy" id="325984"/>
    <lineage>
        <taxon>Eukaryota</taxon>
        <taxon>Viridiplantae</taxon>
        <taxon>Streptophyta</taxon>
        <taxon>Embryophyta</taxon>
        <taxon>Tracheophyta</taxon>
        <taxon>Spermatophyta</taxon>
        <taxon>Magnoliopsida</taxon>
        <taxon>Liliopsida</taxon>
        <taxon>Dioscoreales</taxon>
        <taxon>Dioscoreaceae</taxon>
        <taxon>Dioscorea</taxon>
    </lineage>
</organism>
<feature type="region of interest" description="Disordered" evidence="1">
    <location>
        <begin position="308"/>
        <end position="373"/>
    </location>
</feature>
<feature type="compositionally biased region" description="Basic and acidic residues" evidence="1">
    <location>
        <begin position="68"/>
        <end position="81"/>
    </location>
</feature>
<feature type="compositionally biased region" description="Low complexity" evidence="1">
    <location>
        <begin position="125"/>
        <end position="149"/>
    </location>
</feature>
<feature type="compositionally biased region" description="Pro residues" evidence="1">
    <location>
        <begin position="309"/>
        <end position="329"/>
    </location>
</feature>